<organism evidence="6 7">
    <name type="scientific">Prorocentrum cordatum</name>
    <dbReference type="NCBI Taxonomy" id="2364126"/>
    <lineage>
        <taxon>Eukaryota</taxon>
        <taxon>Sar</taxon>
        <taxon>Alveolata</taxon>
        <taxon>Dinophyceae</taxon>
        <taxon>Prorocentrales</taxon>
        <taxon>Prorocentraceae</taxon>
        <taxon>Prorocentrum</taxon>
    </lineage>
</organism>
<comment type="caution">
    <text evidence="6">The sequence shown here is derived from an EMBL/GenBank/DDBJ whole genome shotgun (WGS) entry which is preliminary data.</text>
</comment>
<feature type="region of interest" description="Disordered" evidence="4">
    <location>
        <begin position="263"/>
        <end position="326"/>
    </location>
</feature>
<reference evidence="6" key="1">
    <citation type="submission" date="2023-10" db="EMBL/GenBank/DDBJ databases">
        <authorList>
            <person name="Chen Y."/>
            <person name="Shah S."/>
            <person name="Dougan E. K."/>
            <person name="Thang M."/>
            <person name="Chan C."/>
        </authorList>
    </citation>
    <scope>NUCLEOTIDE SEQUENCE [LARGE SCALE GENOMIC DNA]</scope>
</reference>
<accession>A0ABN9RWY0</accession>
<evidence type="ECO:0000256" key="1">
    <source>
        <dbReference type="ARBA" id="ARBA00001933"/>
    </source>
</evidence>
<protein>
    <recommendedName>
        <fullName evidence="5">Serine hydroxymethyltransferase-like domain-containing protein</fullName>
    </recommendedName>
</protein>
<keyword evidence="2" id="KW-0663">Pyridoxal phosphate</keyword>
<dbReference type="PANTHER" id="PTHR11680">
    <property type="entry name" value="SERINE HYDROXYMETHYLTRANSFERASE"/>
    <property type="match status" value="1"/>
</dbReference>
<dbReference type="Pfam" id="PF00464">
    <property type="entry name" value="SHMT"/>
    <property type="match status" value="2"/>
</dbReference>
<dbReference type="InterPro" id="IPR049943">
    <property type="entry name" value="Ser_HO-MeTrfase-like"/>
</dbReference>
<dbReference type="InterPro" id="IPR015421">
    <property type="entry name" value="PyrdxlP-dep_Trfase_major"/>
</dbReference>
<comment type="cofactor">
    <cofactor evidence="1">
        <name>pyridoxal 5'-phosphate</name>
        <dbReference type="ChEBI" id="CHEBI:597326"/>
    </cofactor>
</comment>
<evidence type="ECO:0000256" key="3">
    <source>
        <dbReference type="PROSITE-ProRule" id="PRU00221"/>
    </source>
</evidence>
<feature type="non-terminal residue" evidence="6">
    <location>
        <position position="382"/>
    </location>
</feature>
<evidence type="ECO:0000313" key="6">
    <source>
        <dbReference type="EMBL" id="CAK0823873.1"/>
    </source>
</evidence>
<evidence type="ECO:0000313" key="7">
    <source>
        <dbReference type="Proteomes" id="UP001189429"/>
    </source>
</evidence>
<dbReference type="InterPro" id="IPR015422">
    <property type="entry name" value="PyrdxlP-dep_Trfase_small"/>
</dbReference>
<evidence type="ECO:0000259" key="5">
    <source>
        <dbReference type="Pfam" id="PF00464"/>
    </source>
</evidence>
<dbReference type="InterPro" id="IPR015424">
    <property type="entry name" value="PyrdxlP-dep_Trfase"/>
</dbReference>
<dbReference type="InterPro" id="IPR001680">
    <property type="entry name" value="WD40_rpt"/>
</dbReference>
<dbReference type="Gene3D" id="3.90.1150.10">
    <property type="entry name" value="Aspartate Aminotransferase, domain 1"/>
    <property type="match status" value="2"/>
</dbReference>
<dbReference type="SUPFAM" id="SSF53383">
    <property type="entry name" value="PLP-dependent transferases"/>
    <property type="match status" value="2"/>
</dbReference>
<dbReference type="InterPro" id="IPR039429">
    <property type="entry name" value="SHMT-like_dom"/>
</dbReference>
<dbReference type="Proteomes" id="UP001189429">
    <property type="component" value="Unassembled WGS sequence"/>
</dbReference>
<feature type="domain" description="Serine hydroxymethyltransferase-like" evidence="5">
    <location>
        <begin position="46"/>
        <end position="246"/>
    </location>
</feature>
<dbReference type="PANTHER" id="PTHR11680:SF35">
    <property type="entry name" value="SERINE HYDROXYMETHYLTRANSFERASE 1"/>
    <property type="match status" value="1"/>
</dbReference>
<dbReference type="PROSITE" id="PS50082">
    <property type="entry name" value="WD_REPEATS_2"/>
    <property type="match status" value="1"/>
</dbReference>
<feature type="domain" description="Serine hydroxymethyltransferase-like" evidence="5">
    <location>
        <begin position="327"/>
        <end position="381"/>
    </location>
</feature>
<keyword evidence="3" id="KW-0853">WD repeat</keyword>
<feature type="repeat" description="WD" evidence="3">
    <location>
        <begin position="369"/>
        <end position="382"/>
    </location>
</feature>
<evidence type="ECO:0000256" key="2">
    <source>
        <dbReference type="ARBA" id="ARBA00022898"/>
    </source>
</evidence>
<gene>
    <name evidence="6" type="ORF">PCOR1329_LOCUS24441</name>
</gene>
<name>A0ABN9RWY0_9DINO</name>
<proteinExistence type="predicted"/>
<evidence type="ECO:0000256" key="4">
    <source>
        <dbReference type="SAM" id="MobiDB-lite"/>
    </source>
</evidence>
<dbReference type="Gene3D" id="3.40.640.10">
    <property type="entry name" value="Type I PLP-dependent aspartate aminotransferase-like (Major domain)"/>
    <property type="match status" value="1"/>
</dbReference>
<keyword evidence="7" id="KW-1185">Reference proteome</keyword>
<sequence length="382" mass="41557">MAWEAPVSCRRGRARLPALPAAQPPSALAPRARRRAVAAPAGRGALEEADPELAGLLAAERERQARSIHLIASENFASRAVREVLGSELSNKYSEGLPGARYYGGNAVIDQIERLCQERALAAFGLDPEEWAVNVQPYSGSPANFAVFTALLEPHDLFFFIFMGLDLCCGGHLTHGHYTPKRRVSATSIYFESLPYGVDASTGLIDYAELRRSALAFRPKLIVAGASAYPRIIDWAAFRAVCDEVGPSPVSWSTWPTSAAWSPAERTPRLSIPDLPARGRRHHHDAQEPAGAPRRHDLLQESAAASGRRRGVPRAPGRPAQRHARPDTIGALAVQLREVATPEFRRYCADVVANCRALAEELQSQGCTVVTGGTDNHLLLWD</sequence>
<dbReference type="EMBL" id="CAUYUJ010008415">
    <property type="protein sequence ID" value="CAK0823873.1"/>
    <property type="molecule type" value="Genomic_DNA"/>
</dbReference>